<organism evidence="1 2">
    <name type="scientific">Ceratodon purpureus</name>
    <name type="common">Fire moss</name>
    <name type="synonym">Dicranum purpureum</name>
    <dbReference type="NCBI Taxonomy" id="3225"/>
    <lineage>
        <taxon>Eukaryota</taxon>
        <taxon>Viridiplantae</taxon>
        <taxon>Streptophyta</taxon>
        <taxon>Embryophyta</taxon>
        <taxon>Bryophyta</taxon>
        <taxon>Bryophytina</taxon>
        <taxon>Bryopsida</taxon>
        <taxon>Dicranidae</taxon>
        <taxon>Pseudoditrichales</taxon>
        <taxon>Ditrichaceae</taxon>
        <taxon>Ceratodon</taxon>
    </lineage>
</organism>
<reference evidence="1" key="1">
    <citation type="submission" date="2020-06" db="EMBL/GenBank/DDBJ databases">
        <title>WGS assembly of Ceratodon purpureus strain R40.</title>
        <authorList>
            <person name="Carey S.B."/>
            <person name="Jenkins J."/>
            <person name="Shu S."/>
            <person name="Lovell J.T."/>
            <person name="Sreedasyam A."/>
            <person name="Maumus F."/>
            <person name="Tiley G.P."/>
            <person name="Fernandez-Pozo N."/>
            <person name="Barry K."/>
            <person name="Chen C."/>
            <person name="Wang M."/>
            <person name="Lipzen A."/>
            <person name="Daum C."/>
            <person name="Saski C.A."/>
            <person name="Payton A.C."/>
            <person name="Mcbreen J.C."/>
            <person name="Conrad R.E."/>
            <person name="Kollar L.M."/>
            <person name="Olsson S."/>
            <person name="Huttunen S."/>
            <person name="Landis J.B."/>
            <person name="Wickett N.J."/>
            <person name="Johnson M.G."/>
            <person name="Rensing S.A."/>
            <person name="Grimwood J."/>
            <person name="Schmutz J."/>
            <person name="Mcdaniel S.F."/>
        </authorList>
    </citation>
    <scope>NUCLEOTIDE SEQUENCE</scope>
    <source>
        <strain evidence="1">R40</strain>
    </source>
</reference>
<dbReference type="AlphaFoldDB" id="A0A8T0GKL2"/>
<gene>
    <name evidence="1" type="ORF">KC19_10G114000</name>
</gene>
<comment type="caution">
    <text evidence="1">The sequence shown here is derived from an EMBL/GenBank/DDBJ whole genome shotgun (WGS) entry which is preliminary data.</text>
</comment>
<protein>
    <submittedName>
        <fullName evidence="1">Uncharacterized protein</fullName>
    </submittedName>
</protein>
<dbReference type="Proteomes" id="UP000822688">
    <property type="component" value="Chromosome 10"/>
</dbReference>
<keyword evidence="2" id="KW-1185">Reference proteome</keyword>
<name>A0A8T0GKL2_CERPU</name>
<evidence type="ECO:0000313" key="2">
    <source>
        <dbReference type="Proteomes" id="UP000822688"/>
    </source>
</evidence>
<accession>A0A8T0GKL2</accession>
<sequence length="108" mass="12182">MSTDNFLSAANDNFEGWMGFSLPFLLNHEVIFCHTFFRACSNRDELIRNSTIIQSFIECLVVPSIFLPVICKPSGPNNRVVGERVGLFNTVQIRREALKRFATEIGGV</sequence>
<proteinExistence type="predicted"/>
<evidence type="ECO:0000313" key="1">
    <source>
        <dbReference type="EMBL" id="KAG0559553.1"/>
    </source>
</evidence>
<dbReference type="EMBL" id="CM026431">
    <property type="protein sequence ID" value="KAG0559553.1"/>
    <property type="molecule type" value="Genomic_DNA"/>
</dbReference>